<gene>
    <name evidence="1" type="ORF">ZHAS_00013305</name>
</gene>
<organism evidence="1">
    <name type="scientific">Anopheles sinensis</name>
    <name type="common">Mosquito</name>
    <dbReference type="NCBI Taxonomy" id="74873"/>
    <lineage>
        <taxon>Eukaryota</taxon>
        <taxon>Metazoa</taxon>
        <taxon>Ecdysozoa</taxon>
        <taxon>Arthropoda</taxon>
        <taxon>Hexapoda</taxon>
        <taxon>Insecta</taxon>
        <taxon>Pterygota</taxon>
        <taxon>Neoptera</taxon>
        <taxon>Endopterygota</taxon>
        <taxon>Diptera</taxon>
        <taxon>Nematocera</taxon>
        <taxon>Culicoidea</taxon>
        <taxon>Culicidae</taxon>
        <taxon>Anophelinae</taxon>
        <taxon>Anopheles</taxon>
    </lineage>
</organism>
<keyword evidence="3" id="KW-1185">Reference proteome</keyword>
<sequence>MPQPTRAKCAKFPSFAIRHRTAALSVIRRKIDKMVADATNHIVCSVLETGSLAGILVASIV</sequence>
<dbReference type="VEuPathDB" id="VectorBase:ASIC013305"/>
<evidence type="ECO:0000313" key="2">
    <source>
        <dbReference type="EnsemblMetazoa" id="ASIC013305-PA"/>
    </source>
</evidence>
<proteinExistence type="predicted"/>
<protein>
    <submittedName>
        <fullName evidence="1 2">Polyprotein</fullName>
    </submittedName>
</protein>
<dbReference type="Proteomes" id="UP000030765">
    <property type="component" value="Unassembled WGS sequence"/>
</dbReference>
<dbReference type="EMBL" id="ATLV01020503">
    <property type="status" value="NOT_ANNOTATED_CDS"/>
    <property type="molecule type" value="Genomic_DNA"/>
</dbReference>
<reference evidence="1 3" key="1">
    <citation type="journal article" date="2014" name="BMC Genomics">
        <title>Genome sequence of Anopheles sinensis provides insight into genetics basis of mosquito competence for malaria parasites.</title>
        <authorList>
            <person name="Zhou D."/>
            <person name="Zhang D."/>
            <person name="Ding G."/>
            <person name="Shi L."/>
            <person name="Hou Q."/>
            <person name="Ye Y."/>
            <person name="Xu Y."/>
            <person name="Zhou H."/>
            <person name="Xiong C."/>
            <person name="Li S."/>
            <person name="Yu J."/>
            <person name="Hong S."/>
            <person name="Yu X."/>
            <person name="Zou P."/>
            <person name="Chen C."/>
            <person name="Chang X."/>
            <person name="Wang W."/>
            <person name="Lv Y."/>
            <person name="Sun Y."/>
            <person name="Ma L."/>
            <person name="Shen B."/>
            <person name="Zhu C."/>
        </authorList>
    </citation>
    <scope>NUCLEOTIDE SEQUENCE [LARGE SCALE GENOMIC DNA]</scope>
</reference>
<evidence type="ECO:0000313" key="1">
    <source>
        <dbReference type="EMBL" id="KFB45354.1"/>
    </source>
</evidence>
<dbReference type="AlphaFoldDB" id="A0A084W560"/>
<dbReference type="EMBL" id="KE525302">
    <property type="protein sequence ID" value="KFB45354.1"/>
    <property type="molecule type" value="Genomic_DNA"/>
</dbReference>
<reference evidence="2" key="2">
    <citation type="submission" date="2020-05" db="UniProtKB">
        <authorList>
            <consortium name="EnsemblMetazoa"/>
        </authorList>
    </citation>
    <scope>IDENTIFICATION</scope>
</reference>
<evidence type="ECO:0000313" key="3">
    <source>
        <dbReference type="Proteomes" id="UP000030765"/>
    </source>
</evidence>
<dbReference type="EnsemblMetazoa" id="ASIC013305-RA">
    <property type="protein sequence ID" value="ASIC013305-PA"/>
    <property type="gene ID" value="ASIC013305"/>
</dbReference>
<name>A0A084W560_ANOSI</name>
<accession>A0A084W560</accession>